<proteinExistence type="predicted"/>
<comment type="caution">
    <text evidence="2">The sequence shown here is derived from an EMBL/GenBank/DDBJ whole genome shotgun (WGS) entry which is preliminary data.</text>
</comment>
<sequence length="195" mass="21560">MKFKRIHLLHCAVAAALLQSSLYAFEPEIKLTGRKDLVLGIDSREKVLELGVTYLADKKDDYVSKIESLEEPFAFRDAAPENPVANNNRETRETVEPEKVNYDDASVLNVSAASFARKVRGSIARGDTSYLQLEGGTLLKPGTSFPVRIPQAQGQTFKLTITEITSEGYTLQIGEATKQLSFNNNSQSNSIQFSN</sequence>
<gene>
    <name evidence="2" type="ORF">DDZ13_14450</name>
</gene>
<protein>
    <submittedName>
        <fullName evidence="2">Uncharacterized protein</fullName>
    </submittedName>
</protein>
<evidence type="ECO:0000313" key="2">
    <source>
        <dbReference type="EMBL" id="PXA02984.1"/>
    </source>
</evidence>
<keyword evidence="1" id="KW-0732">Signal</keyword>
<accession>A0A317ZCS3</accession>
<dbReference type="OrthoDB" id="9905839at2"/>
<feature type="chain" id="PRO_5016381057" evidence="1">
    <location>
        <begin position="25"/>
        <end position="195"/>
    </location>
</feature>
<feature type="signal peptide" evidence="1">
    <location>
        <begin position="1"/>
        <end position="24"/>
    </location>
</feature>
<reference evidence="2 3" key="1">
    <citation type="submission" date="2018-05" db="EMBL/GenBank/DDBJ databases">
        <title>Coraliomargarita sinensis sp. nov., isolated from a marine solar saltern.</title>
        <authorList>
            <person name="Zhou L.Y."/>
        </authorList>
    </citation>
    <scope>NUCLEOTIDE SEQUENCE [LARGE SCALE GENOMIC DNA]</scope>
    <source>
        <strain evidence="2 3">WN38</strain>
    </source>
</reference>
<keyword evidence="3" id="KW-1185">Reference proteome</keyword>
<dbReference type="Proteomes" id="UP000247099">
    <property type="component" value="Unassembled WGS sequence"/>
</dbReference>
<evidence type="ECO:0000313" key="3">
    <source>
        <dbReference type="Proteomes" id="UP000247099"/>
    </source>
</evidence>
<dbReference type="EMBL" id="QHJQ01000014">
    <property type="protein sequence ID" value="PXA02984.1"/>
    <property type="molecule type" value="Genomic_DNA"/>
</dbReference>
<dbReference type="AlphaFoldDB" id="A0A317ZCS3"/>
<dbReference type="InParanoid" id="A0A317ZCS3"/>
<dbReference type="RefSeq" id="WP_146209389.1">
    <property type="nucleotide sequence ID" value="NZ_QHJQ01000014.1"/>
</dbReference>
<organism evidence="2 3">
    <name type="scientific">Coraliomargarita sinensis</name>
    <dbReference type="NCBI Taxonomy" id="2174842"/>
    <lineage>
        <taxon>Bacteria</taxon>
        <taxon>Pseudomonadati</taxon>
        <taxon>Verrucomicrobiota</taxon>
        <taxon>Opitutia</taxon>
        <taxon>Puniceicoccales</taxon>
        <taxon>Coraliomargaritaceae</taxon>
        <taxon>Coraliomargarita</taxon>
    </lineage>
</organism>
<name>A0A317ZCS3_9BACT</name>
<evidence type="ECO:0000256" key="1">
    <source>
        <dbReference type="SAM" id="SignalP"/>
    </source>
</evidence>